<dbReference type="InterPro" id="IPR043502">
    <property type="entry name" value="DNA/RNA_pol_sf"/>
</dbReference>
<dbReference type="PANTHER" id="PTHR46890:SF48">
    <property type="entry name" value="RNA-DIRECTED DNA POLYMERASE"/>
    <property type="match status" value="1"/>
</dbReference>
<dbReference type="InterPro" id="IPR000477">
    <property type="entry name" value="RT_dom"/>
</dbReference>
<sequence>MVFLMETKIDVKRIEKIRRRCGFENGIDVGAAGSRGGISMAWKVEITVCLNNFSKSYIDVIVKEDNVNEEWRFTGFYGSPYATNKDVSWNLLRKLGDRDDDTIVKLIDTKIHFNMEIDKDDMYWEQRALESDDGREISDESAINESASNYFQNLFSSNGTGNLSHILKGIHSNISSDINTDLLVPFTAAKVFSALKEIGPTKAPGCDGFPALFFQRFWHIVGKDVEKFCLGILNDGRDFDSLNLTDIVLIPKLPNPTSFVNFRPISLCTVLYKIVAKVIANRLKKVIGKCIDKTQSNFLPRRLITNNVLIAYELLHTPRQRRNEKKRLMAVKLDMSKAYDRVEWVFLKEVMLQIGFAREWVTLIMKCISTVSYTVNINGRRGKVFKPTRELHQGRRKKEAFQNLKDKIKLRIVSWSTRLLSQGGKKHRKLVSNTSCPLCGERAETIDHIFRECPVIVDV</sequence>
<evidence type="ECO:0000313" key="4">
    <source>
        <dbReference type="Proteomes" id="UP001358586"/>
    </source>
</evidence>
<comment type="caution">
    <text evidence="3">The sequence shown here is derived from an EMBL/GenBank/DDBJ whole genome shotgun (WGS) entry which is preliminary data.</text>
</comment>
<dbReference type="EMBL" id="JARKNE010000008">
    <property type="protein sequence ID" value="KAK5811500.1"/>
    <property type="molecule type" value="Genomic_DNA"/>
</dbReference>
<name>A0ABR0NYT0_GOSAR</name>
<dbReference type="Pfam" id="PF13966">
    <property type="entry name" value="zf-RVT"/>
    <property type="match status" value="1"/>
</dbReference>
<dbReference type="InterPro" id="IPR052343">
    <property type="entry name" value="Retrotransposon-Effector_Assoc"/>
</dbReference>
<evidence type="ECO:0000313" key="3">
    <source>
        <dbReference type="EMBL" id="KAK5811500.1"/>
    </source>
</evidence>
<dbReference type="InterPro" id="IPR026960">
    <property type="entry name" value="RVT-Znf"/>
</dbReference>
<dbReference type="SUPFAM" id="SSF56672">
    <property type="entry name" value="DNA/RNA polymerases"/>
    <property type="match status" value="1"/>
</dbReference>
<keyword evidence="4" id="KW-1185">Reference proteome</keyword>
<feature type="domain" description="Reverse transcriptase" evidence="1">
    <location>
        <begin position="260"/>
        <end position="394"/>
    </location>
</feature>
<feature type="domain" description="Reverse transcriptase zinc-binding" evidence="2">
    <location>
        <begin position="413"/>
        <end position="456"/>
    </location>
</feature>
<evidence type="ECO:0000259" key="2">
    <source>
        <dbReference type="Pfam" id="PF13966"/>
    </source>
</evidence>
<gene>
    <name evidence="3" type="ORF">PVK06_026837</name>
</gene>
<proteinExistence type="predicted"/>
<dbReference type="Pfam" id="PF00078">
    <property type="entry name" value="RVT_1"/>
    <property type="match status" value="1"/>
</dbReference>
<evidence type="ECO:0008006" key="5">
    <source>
        <dbReference type="Google" id="ProtNLM"/>
    </source>
</evidence>
<protein>
    <recommendedName>
        <fullName evidence="5">Reverse transcriptase</fullName>
    </recommendedName>
</protein>
<reference evidence="3 4" key="1">
    <citation type="submission" date="2023-03" db="EMBL/GenBank/DDBJ databases">
        <title>WGS of Gossypium arboreum.</title>
        <authorList>
            <person name="Yu D."/>
        </authorList>
    </citation>
    <scope>NUCLEOTIDE SEQUENCE [LARGE SCALE GENOMIC DNA]</scope>
    <source>
        <tissue evidence="3">Leaf</tissue>
    </source>
</reference>
<evidence type="ECO:0000259" key="1">
    <source>
        <dbReference type="Pfam" id="PF00078"/>
    </source>
</evidence>
<dbReference type="Proteomes" id="UP001358586">
    <property type="component" value="Chromosome 8"/>
</dbReference>
<organism evidence="3 4">
    <name type="scientific">Gossypium arboreum</name>
    <name type="common">Tree cotton</name>
    <name type="synonym">Gossypium nanking</name>
    <dbReference type="NCBI Taxonomy" id="29729"/>
    <lineage>
        <taxon>Eukaryota</taxon>
        <taxon>Viridiplantae</taxon>
        <taxon>Streptophyta</taxon>
        <taxon>Embryophyta</taxon>
        <taxon>Tracheophyta</taxon>
        <taxon>Spermatophyta</taxon>
        <taxon>Magnoliopsida</taxon>
        <taxon>eudicotyledons</taxon>
        <taxon>Gunneridae</taxon>
        <taxon>Pentapetalae</taxon>
        <taxon>rosids</taxon>
        <taxon>malvids</taxon>
        <taxon>Malvales</taxon>
        <taxon>Malvaceae</taxon>
        <taxon>Malvoideae</taxon>
        <taxon>Gossypium</taxon>
    </lineage>
</organism>
<dbReference type="PANTHER" id="PTHR46890">
    <property type="entry name" value="NON-LTR RETROLELEMENT REVERSE TRANSCRIPTASE-LIKE PROTEIN-RELATED"/>
    <property type="match status" value="1"/>
</dbReference>
<accession>A0ABR0NYT0</accession>
<dbReference type="CDD" id="cd01650">
    <property type="entry name" value="RT_nLTR_like"/>
    <property type="match status" value="1"/>
</dbReference>